<organism evidence="2 3">
    <name type="scientific">Ligilactobacillus acidipiscis DSM 15836</name>
    <dbReference type="NCBI Taxonomy" id="1423716"/>
    <lineage>
        <taxon>Bacteria</taxon>
        <taxon>Bacillati</taxon>
        <taxon>Bacillota</taxon>
        <taxon>Bacilli</taxon>
        <taxon>Lactobacillales</taxon>
        <taxon>Lactobacillaceae</taxon>
        <taxon>Ligilactobacillus</taxon>
    </lineage>
</organism>
<dbReference type="Proteomes" id="UP000051217">
    <property type="component" value="Unassembled WGS sequence"/>
</dbReference>
<sequence>MAEEIDRSNQYLKVFKKDGTFVGAGAKGAGATEVHGLEPNTIVADGDYKLAFDENADKESSTNISDFLDAKGATVPPIHVTGIALDKTTLALETGQTATLKATLSPANATNKAYSWSSDNTAVAAVDSNGKVTAVKAKDEPVNITATTKDGSKTAQCAVTIKAKAEEPPAEG</sequence>
<dbReference type="SMART" id="SM00635">
    <property type="entry name" value="BID_2"/>
    <property type="match status" value="1"/>
</dbReference>
<comment type="caution">
    <text evidence="2">The sequence shown here is derived from an EMBL/GenBank/DDBJ whole genome shotgun (WGS) entry which is preliminary data.</text>
</comment>
<dbReference type="Pfam" id="PF02368">
    <property type="entry name" value="Big_2"/>
    <property type="match status" value="1"/>
</dbReference>
<dbReference type="Gene3D" id="2.60.40.1080">
    <property type="match status" value="1"/>
</dbReference>
<evidence type="ECO:0000313" key="2">
    <source>
        <dbReference type="EMBL" id="KRM28721.1"/>
    </source>
</evidence>
<evidence type="ECO:0000259" key="1">
    <source>
        <dbReference type="SMART" id="SM00635"/>
    </source>
</evidence>
<accession>A0ABR5PKD4</accession>
<dbReference type="InterPro" id="IPR003343">
    <property type="entry name" value="Big_2"/>
</dbReference>
<dbReference type="InterPro" id="IPR008964">
    <property type="entry name" value="Invasin/intimin_cell_adhesion"/>
</dbReference>
<name>A0ABR5PKD4_9LACO</name>
<evidence type="ECO:0000313" key="3">
    <source>
        <dbReference type="Proteomes" id="UP000051217"/>
    </source>
</evidence>
<gene>
    <name evidence="2" type="ORF">FC65_GL001623</name>
</gene>
<proteinExistence type="predicted"/>
<dbReference type="EMBL" id="AZFI01000044">
    <property type="protein sequence ID" value="KRM28721.1"/>
    <property type="molecule type" value="Genomic_DNA"/>
</dbReference>
<feature type="domain" description="BIG2" evidence="1">
    <location>
        <begin position="79"/>
        <end position="158"/>
    </location>
</feature>
<dbReference type="SUPFAM" id="SSF49373">
    <property type="entry name" value="Invasin/intimin cell-adhesion fragments"/>
    <property type="match status" value="1"/>
</dbReference>
<protein>
    <recommendedName>
        <fullName evidence="1">BIG2 domain-containing protein</fullName>
    </recommendedName>
</protein>
<reference evidence="2 3" key="1">
    <citation type="journal article" date="2015" name="Genome Announc.">
        <title>Expanding the biotechnology potential of lactobacilli through comparative genomics of 213 strains and associated genera.</title>
        <authorList>
            <person name="Sun Z."/>
            <person name="Harris H.M."/>
            <person name="McCann A."/>
            <person name="Guo C."/>
            <person name="Argimon S."/>
            <person name="Zhang W."/>
            <person name="Yang X."/>
            <person name="Jeffery I.B."/>
            <person name="Cooney J.C."/>
            <person name="Kagawa T.F."/>
            <person name="Liu W."/>
            <person name="Song Y."/>
            <person name="Salvetti E."/>
            <person name="Wrobel A."/>
            <person name="Rasinkangas P."/>
            <person name="Parkhill J."/>
            <person name="Rea M.C."/>
            <person name="O'Sullivan O."/>
            <person name="Ritari J."/>
            <person name="Douillard F.P."/>
            <person name="Paul Ross R."/>
            <person name="Yang R."/>
            <person name="Briner A.E."/>
            <person name="Felis G.E."/>
            <person name="de Vos W.M."/>
            <person name="Barrangou R."/>
            <person name="Klaenhammer T.R."/>
            <person name="Caufield P.W."/>
            <person name="Cui Y."/>
            <person name="Zhang H."/>
            <person name="O'Toole P.W."/>
        </authorList>
    </citation>
    <scope>NUCLEOTIDE SEQUENCE [LARGE SCALE GENOMIC DNA]</scope>
    <source>
        <strain evidence="2 3">DSM 15836</strain>
    </source>
</reference>
<keyword evidence="3" id="KW-1185">Reference proteome</keyword>
<dbReference type="RefSeq" id="WP_056971761.1">
    <property type="nucleotide sequence ID" value="NZ_AZFI01000044.1"/>
</dbReference>